<protein>
    <submittedName>
        <fullName evidence="2">Uncharacterized protein</fullName>
    </submittedName>
</protein>
<reference evidence="2" key="2">
    <citation type="submission" date="2025-09" db="UniProtKB">
        <authorList>
            <consortium name="Ensembl"/>
        </authorList>
    </citation>
    <scope>IDENTIFICATION</scope>
</reference>
<sequence length="194" mass="19444">AQSKRGCWELRAGAAALPVAPGLGTAARWDGEGPAAAGPARSRAQGPSRSSRGAGWLPCVGSHPGAGFARGPSCALSPPAHRSPHPSCQPILPPAQARCHDSSHSPGRPLSHGLGTPGGENLPAEVEKRSNRGGWQRAAPPGPAALGCNSRCPAEQGIPCPGAGASAGPSARRCPWLPSPLPWLGLPPALPLGE</sequence>
<dbReference type="Ensembl" id="ENSNPET00000012834.1">
    <property type="protein sequence ID" value="ENSNPEP00000012525.1"/>
    <property type="gene ID" value="ENSNPEG00000009359.1"/>
</dbReference>
<reference evidence="2" key="1">
    <citation type="submission" date="2025-08" db="UniProtKB">
        <authorList>
            <consortium name="Ensembl"/>
        </authorList>
    </citation>
    <scope>IDENTIFICATION</scope>
</reference>
<organism evidence="2 3">
    <name type="scientific">Nothoprocta perdicaria</name>
    <name type="common">Chilean tinamou</name>
    <name type="synonym">Crypturus perdicarius</name>
    <dbReference type="NCBI Taxonomy" id="30464"/>
    <lineage>
        <taxon>Eukaryota</taxon>
        <taxon>Metazoa</taxon>
        <taxon>Chordata</taxon>
        <taxon>Craniata</taxon>
        <taxon>Vertebrata</taxon>
        <taxon>Euteleostomi</taxon>
        <taxon>Archelosauria</taxon>
        <taxon>Archosauria</taxon>
        <taxon>Dinosauria</taxon>
        <taxon>Saurischia</taxon>
        <taxon>Theropoda</taxon>
        <taxon>Coelurosauria</taxon>
        <taxon>Aves</taxon>
        <taxon>Palaeognathae</taxon>
        <taxon>Tinamiformes</taxon>
        <taxon>Tinamidae</taxon>
        <taxon>Nothoprocta</taxon>
    </lineage>
</organism>
<feature type="region of interest" description="Disordered" evidence="1">
    <location>
        <begin position="75"/>
        <end position="145"/>
    </location>
</feature>
<dbReference type="Proteomes" id="UP000694420">
    <property type="component" value="Unplaced"/>
</dbReference>
<keyword evidence="3" id="KW-1185">Reference proteome</keyword>
<feature type="region of interest" description="Disordered" evidence="1">
    <location>
        <begin position="28"/>
        <end position="57"/>
    </location>
</feature>
<feature type="compositionally biased region" description="Low complexity" evidence="1">
    <location>
        <begin position="28"/>
        <end position="47"/>
    </location>
</feature>
<proteinExistence type="predicted"/>
<evidence type="ECO:0000256" key="1">
    <source>
        <dbReference type="SAM" id="MobiDB-lite"/>
    </source>
</evidence>
<dbReference type="AlphaFoldDB" id="A0A8C6ZE76"/>
<evidence type="ECO:0000313" key="2">
    <source>
        <dbReference type="Ensembl" id="ENSNPEP00000012525.1"/>
    </source>
</evidence>
<evidence type="ECO:0000313" key="3">
    <source>
        <dbReference type="Proteomes" id="UP000694420"/>
    </source>
</evidence>
<accession>A0A8C6ZE76</accession>
<name>A0A8C6ZE76_NOTPE</name>